<sequence length="260" mass="29726">MRNSVIIAFTAVTLVLGGGSTSFAQVGRVPNQILLTEQQFNSWILSGTGQSERPETYLESQLTLKVNQLANQIELSDEQRSRLRLAGSGDIARFHRQVEALRKTLVGQSFEPNKIQEPYQKIQPFSQQIQAGLFNENSLFDKVMRSTISSEDQEKYENYLSDRWHRQYLACVKAQIAILQQSIPMTSKQRDALVKMLDIPPRRSQSRIVYMQLYTFYRLGQLSAEDLKSEFDGAQVDALRRFGAQYAQMEPTLRAQNLLP</sequence>
<accession>A0A9X1MKH2</accession>
<name>A0A9X1MKH2_9BACT</name>
<dbReference type="Proteomes" id="UP001139103">
    <property type="component" value="Unassembled WGS sequence"/>
</dbReference>
<gene>
    <name evidence="1" type="ORF">LOC68_01850</name>
</gene>
<proteinExistence type="predicted"/>
<dbReference type="AlphaFoldDB" id="A0A9X1MKH2"/>
<protein>
    <submittedName>
        <fullName evidence="1">Uncharacterized protein</fullName>
    </submittedName>
</protein>
<organism evidence="1 2">
    <name type="scientific">Blastopirellula sediminis</name>
    <dbReference type="NCBI Taxonomy" id="2894196"/>
    <lineage>
        <taxon>Bacteria</taxon>
        <taxon>Pseudomonadati</taxon>
        <taxon>Planctomycetota</taxon>
        <taxon>Planctomycetia</taxon>
        <taxon>Pirellulales</taxon>
        <taxon>Pirellulaceae</taxon>
        <taxon>Blastopirellula</taxon>
    </lineage>
</organism>
<evidence type="ECO:0000313" key="1">
    <source>
        <dbReference type="EMBL" id="MCC9627139.1"/>
    </source>
</evidence>
<evidence type="ECO:0000313" key="2">
    <source>
        <dbReference type="Proteomes" id="UP001139103"/>
    </source>
</evidence>
<dbReference type="EMBL" id="JAJKFT010000002">
    <property type="protein sequence ID" value="MCC9627139.1"/>
    <property type="molecule type" value="Genomic_DNA"/>
</dbReference>
<dbReference type="RefSeq" id="WP_230214984.1">
    <property type="nucleotide sequence ID" value="NZ_JAJKFT010000002.1"/>
</dbReference>
<comment type="caution">
    <text evidence="1">The sequence shown here is derived from an EMBL/GenBank/DDBJ whole genome shotgun (WGS) entry which is preliminary data.</text>
</comment>
<keyword evidence="2" id="KW-1185">Reference proteome</keyword>
<reference evidence="1" key="1">
    <citation type="submission" date="2021-11" db="EMBL/GenBank/DDBJ databases">
        <title>Genome sequence.</title>
        <authorList>
            <person name="Sun Q."/>
        </authorList>
    </citation>
    <scope>NUCLEOTIDE SEQUENCE</scope>
    <source>
        <strain evidence="1">JC732</strain>
    </source>
</reference>